<feature type="domain" description="C2 NT-type" evidence="2">
    <location>
        <begin position="1"/>
        <end position="140"/>
    </location>
</feature>
<dbReference type="InterPro" id="IPR019448">
    <property type="entry name" value="NT-C2"/>
</dbReference>
<keyword evidence="4" id="KW-1185">Reference proteome</keyword>
<gene>
    <name evidence="3" type="ORF">BN980_GECA18s01044g</name>
</gene>
<dbReference type="InterPro" id="IPR039931">
    <property type="entry name" value="EEIG1/2-like"/>
</dbReference>
<dbReference type="OrthoDB" id="3365224at2759"/>
<dbReference type="AlphaFoldDB" id="A0A0J9XI52"/>
<accession>A0A0J9XI52</accession>
<dbReference type="Proteomes" id="UP000242525">
    <property type="component" value="Unassembled WGS sequence"/>
</dbReference>
<name>A0A0J9XI52_GEOCN</name>
<reference evidence="3" key="1">
    <citation type="submission" date="2014-03" db="EMBL/GenBank/DDBJ databases">
        <authorList>
            <person name="Casaregola S."/>
        </authorList>
    </citation>
    <scope>NUCLEOTIDE SEQUENCE [LARGE SCALE GENOMIC DNA]</scope>
    <source>
        <strain evidence="3">CLIB 918</strain>
    </source>
</reference>
<proteinExistence type="predicted"/>
<dbReference type="PROSITE" id="PS51840">
    <property type="entry name" value="C2_NT"/>
    <property type="match status" value="1"/>
</dbReference>
<dbReference type="STRING" id="1173061.A0A0J9XI52"/>
<dbReference type="PANTHER" id="PTHR21456:SF1">
    <property type="entry name" value="C2 NT-TYPE DOMAIN-CONTAINING PROTEIN"/>
    <property type="match status" value="1"/>
</dbReference>
<organism evidence="3 4">
    <name type="scientific">Geotrichum candidum</name>
    <name type="common">Oospora lactis</name>
    <name type="synonym">Dipodascus geotrichum</name>
    <dbReference type="NCBI Taxonomy" id="1173061"/>
    <lineage>
        <taxon>Eukaryota</taxon>
        <taxon>Fungi</taxon>
        <taxon>Dikarya</taxon>
        <taxon>Ascomycota</taxon>
        <taxon>Saccharomycotina</taxon>
        <taxon>Dipodascomycetes</taxon>
        <taxon>Dipodascales</taxon>
        <taxon>Dipodascaceae</taxon>
        <taxon>Geotrichum</taxon>
    </lineage>
</organism>
<dbReference type="Pfam" id="PF10358">
    <property type="entry name" value="NT-C2"/>
    <property type="match status" value="1"/>
</dbReference>
<dbReference type="EMBL" id="CCBN010000018">
    <property type="protein sequence ID" value="CDO57021.1"/>
    <property type="molecule type" value="Genomic_DNA"/>
</dbReference>
<evidence type="ECO:0000313" key="4">
    <source>
        <dbReference type="Proteomes" id="UP000242525"/>
    </source>
</evidence>
<dbReference type="PANTHER" id="PTHR21456">
    <property type="entry name" value="FAMILY WITH SEQUENCE SIMILARITY 102"/>
    <property type="match status" value="1"/>
</dbReference>
<sequence>MSSRPKFTASIQINELLNIPLVTGRCWVRWYVRDSAKPDARGRTAHVPVREHRAQWDESVNIHFRLSIHSKTKVLKERVVIFDVIWDQNGTDKLTLGRVEINLAEYVNKNGSNKHGKKTKYLLKNSKINGALALSINVTQDSGPTDYIVPQMTASAVFGDITGVLKETKDGKSPNSSDILNDLHYKQFAVSWNKHDYELDPKTCIEDIFLGGNGFKKTEQESTARGSSTGNGGQESKGLGRPDMASSAGSRSGDSGGSISGNSDANLLCVPYHTGFGDEPRPVNLNARLLSEEEEREDLRSWKLREVY</sequence>
<protein>
    <recommendedName>
        <fullName evidence="2">C2 NT-type domain-containing protein</fullName>
    </recommendedName>
</protein>
<comment type="caution">
    <text evidence="3">The sequence shown here is derived from an EMBL/GenBank/DDBJ whole genome shotgun (WGS) entry which is preliminary data.</text>
</comment>
<evidence type="ECO:0000259" key="2">
    <source>
        <dbReference type="PROSITE" id="PS51840"/>
    </source>
</evidence>
<evidence type="ECO:0000313" key="3">
    <source>
        <dbReference type="EMBL" id="CDO57021.1"/>
    </source>
</evidence>
<feature type="region of interest" description="Disordered" evidence="1">
    <location>
        <begin position="218"/>
        <end position="260"/>
    </location>
</feature>
<evidence type="ECO:0000256" key="1">
    <source>
        <dbReference type="SAM" id="MobiDB-lite"/>
    </source>
</evidence>